<dbReference type="AlphaFoldDB" id="A0A2H0KRC8"/>
<keyword evidence="6" id="KW-0680">Restriction system</keyword>
<organism evidence="8 9">
    <name type="scientific">Candidatus Portnoybacteria bacterium CG11_big_fil_rev_8_21_14_0_20_44_10</name>
    <dbReference type="NCBI Taxonomy" id="1974818"/>
    <lineage>
        <taxon>Bacteria</taxon>
        <taxon>Candidatus Portnoyibacteriota</taxon>
    </lineage>
</organism>
<comment type="caution">
    <text evidence="8">The sequence shown here is derived from an EMBL/GenBank/DDBJ whole genome shotgun (WGS) entry which is preliminary data.</text>
</comment>
<accession>A0A2H0KRC8</accession>
<sequence>MTINDIKTNHKIIRGDSRQMNELPNNSVNLVITSPPYWQLKDYGTDDQIG</sequence>
<keyword evidence="3 8" id="KW-0489">Methyltransferase</keyword>
<feature type="non-terminal residue" evidence="8">
    <location>
        <position position="50"/>
    </location>
</feature>
<dbReference type="PROSITE" id="PS00093">
    <property type="entry name" value="N4_MTASE"/>
    <property type="match status" value="1"/>
</dbReference>
<dbReference type="InterPro" id="IPR029063">
    <property type="entry name" value="SAM-dependent_MTases_sf"/>
</dbReference>
<name>A0A2H0KRC8_9BACT</name>
<dbReference type="GO" id="GO:0003677">
    <property type="term" value="F:DNA binding"/>
    <property type="evidence" value="ECO:0007669"/>
    <property type="project" value="InterPro"/>
</dbReference>
<evidence type="ECO:0000313" key="8">
    <source>
        <dbReference type="EMBL" id="PIQ74713.1"/>
    </source>
</evidence>
<dbReference type="GO" id="GO:0032259">
    <property type="term" value="P:methylation"/>
    <property type="evidence" value="ECO:0007669"/>
    <property type="project" value="UniProtKB-KW"/>
</dbReference>
<dbReference type="GO" id="GO:0009307">
    <property type="term" value="P:DNA restriction-modification system"/>
    <property type="evidence" value="ECO:0007669"/>
    <property type="project" value="UniProtKB-KW"/>
</dbReference>
<gene>
    <name evidence="8" type="ORF">COV85_00620</name>
</gene>
<dbReference type="SUPFAM" id="SSF53335">
    <property type="entry name" value="S-adenosyl-L-methionine-dependent methyltransferases"/>
    <property type="match status" value="1"/>
</dbReference>
<protein>
    <recommendedName>
        <fullName evidence="2">site-specific DNA-methyltransferase (cytosine-N(4)-specific)</fullName>
        <ecNumber evidence="2">2.1.1.113</ecNumber>
    </recommendedName>
</protein>
<dbReference type="Proteomes" id="UP000231550">
    <property type="component" value="Unassembled WGS sequence"/>
</dbReference>
<keyword evidence="5" id="KW-0949">S-adenosyl-L-methionine</keyword>
<dbReference type="InterPro" id="IPR017985">
    <property type="entry name" value="MeTrfase_CN4_CS"/>
</dbReference>
<evidence type="ECO:0000256" key="5">
    <source>
        <dbReference type="ARBA" id="ARBA00022691"/>
    </source>
</evidence>
<evidence type="ECO:0000256" key="3">
    <source>
        <dbReference type="ARBA" id="ARBA00022603"/>
    </source>
</evidence>
<keyword evidence="4" id="KW-0808">Transferase</keyword>
<reference evidence="8 9" key="1">
    <citation type="submission" date="2017-09" db="EMBL/GenBank/DDBJ databases">
        <title>Depth-based differentiation of microbial function through sediment-hosted aquifers and enrichment of novel symbionts in the deep terrestrial subsurface.</title>
        <authorList>
            <person name="Probst A.J."/>
            <person name="Ladd B."/>
            <person name="Jarett J.K."/>
            <person name="Geller-Mcgrath D.E."/>
            <person name="Sieber C.M."/>
            <person name="Emerson J.B."/>
            <person name="Anantharaman K."/>
            <person name="Thomas B.C."/>
            <person name="Malmstrom R."/>
            <person name="Stieglmeier M."/>
            <person name="Klingl A."/>
            <person name="Woyke T."/>
            <person name="Ryan C.M."/>
            <person name="Banfield J.F."/>
        </authorList>
    </citation>
    <scope>NUCLEOTIDE SEQUENCE [LARGE SCALE GENOMIC DNA]</scope>
    <source>
        <strain evidence="8">CG11_big_fil_rev_8_21_14_0_20_44_10</strain>
    </source>
</reference>
<dbReference type="GO" id="GO:0015667">
    <property type="term" value="F:site-specific DNA-methyltransferase (cytosine-N4-specific) activity"/>
    <property type="evidence" value="ECO:0007669"/>
    <property type="project" value="UniProtKB-EC"/>
</dbReference>
<evidence type="ECO:0000313" key="9">
    <source>
        <dbReference type="Proteomes" id="UP000231550"/>
    </source>
</evidence>
<evidence type="ECO:0000256" key="4">
    <source>
        <dbReference type="ARBA" id="ARBA00022679"/>
    </source>
</evidence>
<evidence type="ECO:0000256" key="2">
    <source>
        <dbReference type="ARBA" id="ARBA00012185"/>
    </source>
</evidence>
<proteinExistence type="inferred from homology"/>
<dbReference type="EC" id="2.1.1.113" evidence="2"/>
<comment type="similarity">
    <text evidence="1">Belongs to the N(4)/N(6)-methyltransferase family. N(4) subfamily.</text>
</comment>
<evidence type="ECO:0000256" key="1">
    <source>
        <dbReference type="ARBA" id="ARBA00010203"/>
    </source>
</evidence>
<comment type="catalytic activity">
    <reaction evidence="7">
        <text>a 2'-deoxycytidine in DNA + S-adenosyl-L-methionine = an N(4)-methyl-2'-deoxycytidine in DNA + S-adenosyl-L-homocysteine + H(+)</text>
        <dbReference type="Rhea" id="RHEA:16857"/>
        <dbReference type="Rhea" id="RHEA-COMP:11369"/>
        <dbReference type="Rhea" id="RHEA-COMP:13674"/>
        <dbReference type="ChEBI" id="CHEBI:15378"/>
        <dbReference type="ChEBI" id="CHEBI:57856"/>
        <dbReference type="ChEBI" id="CHEBI:59789"/>
        <dbReference type="ChEBI" id="CHEBI:85452"/>
        <dbReference type="ChEBI" id="CHEBI:137933"/>
        <dbReference type="EC" id="2.1.1.113"/>
    </reaction>
</comment>
<dbReference type="EMBL" id="PCVN01000018">
    <property type="protein sequence ID" value="PIQ74713.1"/>
    <property type="molecule type" value="Genomic_DNA"/>
</dbReference>
<evidence type="ECO:0000256" key="7">
    <source>
        <dbReference type="ARBA" id="ARBA00049120"/>
    </source>
</evidence>
<dbReference type="Gene3D" id="3.40.50.150">
    <property type="entry name" value="Vaccinia Virus protein VP39"/>
    <property type="match status" value="1"/>
</dbReference>
<evidence type="ECO:0000256" key="6">
    <source>
        <dbReference type="ARBA" id="ARBA00022747"/>
    </source>
</evidence>